<dbReference type="GO" id="GO:0006508">
    <property type="term" value="P:proteolysis"/>
    <property type="evidence" value="ECO:0007669"/>
    <property type="project" value="UniProtKB-KW"/>
</dbReference>
<evidence type="ECO:0000256" key="3">
    <source>
        <dbReference type="ARBA" id="ARBA00022703"/>
    </source>
</evidence>
<dbReference type="EMBL" id="JAKMXF010000007">
    <property type="protein sequence ID" value="KAI6661760.1"/>
    <property type="molecule type" value="Genomic_DNA"/>
</dbReference>
<organism evidence="6 7">
    <name type="scientific">Oopsacas minuta</name>
    <dbReference type="NCBI Taxonomy" id="111878"/>
    <lineage>
        <taxon>Eukaryota</taxon>
        <taxon>Metazoa</taxon>
        <taxon>Porifera</taxon>
        <taxon>Hexactinellida</taxon>
        <taxon>Hexasterophora</taxon>
        <taxon>Lyssacinosida</taxon>
        <taxon>Leucopsacidae</taxon>
        <taxon>Oopsacas</taxon>
    </lineage>
</organism>
<reference evidence="6 7" key="1">
    <citation type="journal article" date="2023" name="BMC Biol.">
        <title>The compact genome of the sponge Oopsacas minuta (Hexactinellida) is lacking key metazoan core genes.</title>
        <authorList>
            <person name="Santini S."/>
            <person name="Schenkelaars Q."/>
            <person name="Jourda C."/>
            <person name="Duchesne M."/>
            <person name="Belahbib H."/>
            <person name="Rocher C."/>
            <person name="Selva M."/>
            <person name="Riesgo A."/>
            <person name="Vervoort M."/>
            <person name="Leys S.P."/>
            <person name="Kodjabachian L."/>
            <person name="Le Bivic A."/>
            <person name="Borchiellini C."/>
            <person name="Claverie J.M."/>
            <person name="Renard E."/>
        </authorList>
    </citation>
    <scope>NUCLEOTIDE SEQUENCE [LARGE SCALE GENOMIC DNA]</scope>
    <source>
        <strain evidence="6">SPO-2</strain>
    </source>
</reference>
<dbReference type="InterPro" id="IPR015917">
    <property type="entry name" value="Pept_C14A"/>
</dbReference>
<dbReference type="SMART" id="SM00115">
    <property type="entry name" value="CASc"/>
    <property type="match status" value="1"/>
</dbReference>
<accession>A0AAV7KLK6</accession>
<dbReference type="Gene3D" id="3.40.50.1460">
    <property type="match status" value="1"/>
</dbReference>
<keyword evidence="3" id="KW-0053">Apoptosis</keyword>
<dbReference type="InterPro" id="IPR002398">
    <property type="entry name" value="Pept_C14"/>
</dbReference>
<dbReference type="InterPro" id="IPR029030">
    <property type="entry name" value="Caspase-like_dom_sf"/>
</dbReference>
<dbReference type="InterPro" id="IPR011600">
    <property type="entry name" value="Pept_C14_caspase"/>
</dbReference>
<dbReference type="GO" id="GO:0004197">
    <property type="term" value="F:cysteine-type endopeptidase activity"/>
    <property type="evidence" value="ECO:0007669"/>
    <property type="project" value="InterPro"/>
</dbReference>
<sequence length="168" mass="19010">YLNYPFIEGSKAQGIIRVNKKFKGNQTTNKKHILEDREGADKERGYLQDIYKQYDIDYEGNDHFDLKGEEISGKLEDFANKVSDKSPPVIFISIASHGGGKGICGIDGNCIHMKDIEKIFTDNEQLLGIPKVFLIQACRDGNMDIVYDIEDNKAIKKGKQVTTKLVMY</sequence>
<dbReference type="SUPFAM" id="SSF52129">
    <property type="entry name" value="Caspase-like"/>
    <property type="match status" value="1"/>
</dbReference>
<evidence type="ECO:0000256" key="1">
    <source>
        <dbReference type="ARBA" id="ARBA00010134"/>
    </source>
</evidence>
<dbReference type="PROSITE" id="PS50208">
    <property type="entry name" value="CASPASE_P20"/>
    <property type="match status" value="1"/>
</dbReference>
<dbReference type="GO" id="GO:0006915">
    <property type="term" value="P:apoptotic process"/>
    <property type="evidence" value="ECO:0007669"/>
    <property type="project" value="UniProtKB-KW"/>
</dbReference>
<evidence type="ECO:0000259" key="5">
    <source>
        <dbReference type="PROSITE" id="PS50208"/>
    </source>
</evidence>
<dbReference type="AlphaFoldDB" id="A0AAV7KLK6"/>
<protein>
    <recommendedName>
        <fullName evidence="5">Caspase family p20 domain-containing protein</fullName>
    </recommendedName>
</protein>
<comment type="similarity">
    <text evidence="1">Belongs to the peptidase C14A family.</text>
</comment>
<dbReference type="PANTHER" id="PTHR47901:SF8">
    <property type="entry name" value="CASPASE-3"/>
    <property type="match status" value="1"/>
</dbReference>
<proteinExistence type="inferred from homology"/>
<comment type="caution">
    <text evidence="6">The sequence shown here is derived from an EMBL/GenBank/DDBJ whole genome shotgun (WGS) entry which is preliminary data.</text>
</comment>
<feature type="domain" description="Caspase family p20" evidence="5">
    <location>
        <begin position="15"/>
        <end position="142"/>
    </location>
</feature>
<keyword evidence="7" id="KW-1185">Reference proteome</keyword>
<evidence type="ECO:0000313" key="7">
    <source>
        <dbReference type="Proteomes" id="UP001165289"/>
    </source>
</evidence>
<evidence type="ECO:0000256" key="4">
    <source>
        <dbReference type="ARBA" id="ARBA00022801"/>
    </source>
</evidence>
<dbReference type="Proteomes" id="UP001165289">
    <property type="component" value="Unassembled WGS sequence"/>
</dbReference>
<evidence type="ECO:0000256" key="2">
    <source>
        <dbReference type="ARBA" id="ARBA00022670"/>
    </source>
</evidence>
<keyword evidence="4" id="KW-0378">Hydrolase</keyword>
<keyword evidence="2" id="KW-0645">Protease</keyword>
<dbReference type="Pfam" id="PF00656">
    <property type="entry name" value="Peptidase_C14"/>
    <property type="match status" value="1"/>
</dbReference>
<evidence type="ECO:0000313" key="6">
    <source>
        <dbReference type="EMBL" id="KAI6661760.1"/>
    </source>
</evidence>
<feature type="non-terminal residue" evidence="6">
    <location>
        <position position="1"/>
    </location>
</feature>
<name>A0AAV7KLK6_9METZ</name>
<dbReference type="PANTHER" id="PTHR47901">
    <property type="entry name" value="CASPASE RECRUITMENT DOMAIN-CONTAINING PROTEIN 18"/>
    <property type="match status" value="1"/>
</dbReference>
<dbReference type="InterPro" id="IPR001309">
    <property type="entry name" value="Pept_C14_p20"/>
</dbReference>
<gene>
    <name evidence="6" type="ORF">LOD99_9827</name>
</gene>